<feature type="transmembrane region" description="Helical" evidence="2">
    <location>
        <begin position="39"/>
        <end position="58"/>
    </location>
</feature>
<proteinExistence type="predicted"/>
<gene>
    <name evidence="3" type="ORF">EHRUM2_04180</name>
</gene>
<keyword evidence="2" id="KW-0472">Membrane</keyword>
<evidence type="ECO:0000313" key="3">
    <source>
        <dbReference type="EMBL" id="GAT77204.1"/>
    </source>
</evidence>
<dbReference type="EMBL" id="BDDL01000051">
    <property type="protein sequence ID" value="GAT77204.1"/>
    <property type="molecule type" value="Genomic_DNA"/>
</dbReference>
<dbReference type="STRING" id="779.GCA_002019755_00399"/>
<evidence type="ECO:0000256" key="2">
    <source>
        <dbReference type="SAM" id="Phobius"/>
    </source>
</evidence>
<sequence>MIVSRSNGIKVACIVAVASSLIIVQVLKSMGIIKDNESEILSIVISVILITGIAAVLFQCMCTNSIKLEILDTLSESDSHVPDGDIDTLDTSEVCRAVDPEENCLGKDESPASTYGQDNVPKDGLPRVVPSQDNVPKDGLSRVASSQDHASQDRLPTAPIQNDTSKDVLHTVVPSQGDASKDVLHTVVPSQDNVPKDGLSRVASSQDHTSQDRLPTAPIQNDTSKDVLHTVVPSQDDASQDDFLEGLLEPMFNENVTDVRCHADSDGNAIGQDQLLGHGKKSSDDSKDYDKSGAKPKIKNTSTSLPSLPVISPTGDSTMNLIDLEDEKSDEEAGQSCSPSLLCNVKLSGTVEGMNVLMS</sequence>
<name>A0A170QPX4_EHRRU</name>
<feature type="region of interest" description="Disordered" evidence="1">
    <location>
        <begin position="102"/>
        <end position="167"/>
    </location>
</feature>
<feature type="region of interest" description="Disordered" evidence="1">
    <location>
        <begin position="189"/>
        <end position="226"/>
    </location>
</feature>
<feature type="compositionally biased region" description="Acidic residues" evidence="1">
    <location>
        <begin position="323"/>
        <end position="333"/>
    </location>
</feature>
<dbReference type="RefSeq" id="WP_065432555.1">
    <property type="nucleotide sequence ID" value="NZ_BDDL01000051.1"/>
</dbReference>
<reference evidence="4" key="1">
    <citation type="submission" date="2016-05" db="EMBL/GenBank/DDBJ databases">
        <title>Draft genome sequences of four strains of Ehrlichia ruminantium, a tick-borne pathogen of ruminants, isolated from Zimbabwe, The Gambia and Ghana.</title>
        <authorList>
            <person name="Nakao R."/>
            <person name="Jongejan F."/>
            <person name="Sugimoto C."/>
        </authorList>
    </citation>
    <scope>NUCLEOTIDE SEQUENCE [LARGE SCALE GENOMIC DNA]</scope>
    <source>
        <strain evidence="4">Kerr Seringe</strain>
    </source>
</reference>
<feature type="compositionally biased region" description="Basic and acidic residues" evidence="1">
    <location>
        <begin position="281"/>
        <end position="293"/>
    </location>
</feature>
<evidence type="ECO:0000313" key="4">
    <source>
        <dbReference type="Proteomes" id="UP000092677"/>
    </source>
</evidence>
<protein>
    <submittedName>
        <fullName evidence="3">Putative integral membrane protein</fullName>
    </submittedName>
</protein>
<dbReference type="AlphaFoldDB" id="A0A170QPX4"/>
<evidence type="ECO:0000256" key="1">
    <source>
        <dbReference type="SAM" id="MobiDB-lite"/>
    </source>
</evidence>
<comment type="caution">
    <text evidence="3">The sequence shown here is derived from an EMBL/GenBank/DDBJ whole genome shotgun (WGS) entry which is preliminary data.</text>
</comment>
<keyword evidence="2" id="KW-1133">Transmembrane helix</keyword>
<feature type="region of interest" description="Disordered" evidence="1">
    <location>
        <begin position="270"/>
        <end position="337"/>
    </location>
</feature>
<keyword evidence="2" id="KW-0812">Transmembrane</keyword>
<organism evidence="3 4">
    <name type="scientific">Ehrlichia ruminantium</name>
    <name type="common">heartwater rickettsia</name>
    <name type="synonym">Cowdria ruminantium</name>
    <dbReference type="NCBI Taxonomy" id="779"/>
    <lineage>
        <taxon>Bacteria</taxon>
        <taxon>Pseudomonadati</taxon>
        <taxon>Pseudomonadota</taxon>
        <taxon>Alphaproteobacteria</taxon>
        <taxon>Rickettsiales</taxon>
        <taxon>Anaplasmataceae</taxon>
        <taxon>Ehrlichia</taxon>
    </lineage>
</organism>
<dbReference type="Proteomes" id="UP000092677">
    <property type="component" value="Unassembled WGS sequence"/>
</dbReference>
<accession>A0A170QPX4</accession>
<feature type="transmembrane region" description="Helical" evidence="2">
    <location>
        <begin position="6"/>
        <end position="27"/>
    </location>
</feature>